<accession>A0A7X6M560</accession>
<comment type="caution">
    <text evidence="1">The sequence shown here is derived from an EMBL/GenBank/DDBJ whole genome shotgun (WGS) entry which is preliminary data.</text>
</comment>
<sequence length="124" mass="13739">MSEDIVMQQCQGYWVSHNEYESVHYQMPGAPDGYGRAAVKFNSPFAPEGWIFITFGGHDEHFSGGPCPHLFMPPEVAAALVGQLRAAITEAQIAAGEDLESFPYRDVTGEPCPCDMCAYYRERS</sequence>
<name>A0A7X6M560_9NOCA</name>
<dbReference type="AlphaFoldDB" id="A0A7X6M560"/>
<keyword evidence="2" id="KW-1185">Reference proteome</keyword>
<organism evidence="1 2">
    <name type="scientific">Nocardia veterana</name>
    <dbReference type="NCBI Taxonomy" id="132249"/>
    <lineage>
        <taxon>Bacteria</taxon>
        <taxon>Bacillati</taxon>
        <taxon>Actinomycetota</taxon>
        <taxon>Actinomycetes</taxon>
        <taxon>Mycobacteriales</taxon>
        <taxon>Nocardiaceae</taxon>
        <taxon>Nocardia</taxon>
    </lineage>
</organism>
<protein>
    <submittedName>
        <fullName evidence="1">Uncharacterized protein</fullName>
    </submittedName>
</protein>
<dbReference type="EMBL" id="JAAXPE010000088">
    <property type="protein sequence ID" value="NKY89926.1"/>
    <property type="molecule type" value="Genomic_DNA"/>
</dbReference>
<dbReference type="RefSeq" id="WP_040723155.1">
    <property type="nucleotide sequence ID" value="NZ_CAWPHS010000087.1"/>
</dbReference>
<evidence type="ECO:0000313" key="1">
    <source>
        <dbReference type="EMBL" id="NKY89926.1"/>
    </source>
</evidence>
<gene>
    <name evidence="1" type="ORF">HGA07_30635</name>
</gene>
<evidence type="ECO:0000313" key="2">
    <source>
        <dbReference type="Proteomes" id="UP000523447"/>
    </source>
</evidence>
<proteinExistence type="predicted"/>
<dbReference type="Proteomes" id="UP000523447">
    <property type="component" value="Unassembled WGS sequence"/>
</dbReference>
<reference evidence="1 2" key="1">
    <citation type="submission" date="2020-04" db="EMBL/GenBank/DDBJ databases">
        <title>MicrobeNet Type strains.</title>
        <authorList>
            <person name="Nicholson A.C."/>
        </authorList>
    </citation>
    <scope>NUCLEOTIDE SEQUENCE [LARGE SCALE GENOMIC DNA]</scope>
    <source>
        <strain evidence="1 2">DSM 44445</strain>
    </source>
</reference>